<comment type="caution">
    <text evidence="2">The sequence shown here is derived from an EMBL/GenBank/DDBJ whole genome shotgun (WGS) entry which is preliminary data.</text>
</comment>
<dbReference type="Proteomes" id="UP001218188">
    <property type="component" value="Unassembled WGS sequence"/>
</dbReference>
<keyword evidence="3" id="KW-1185">Reference proteome</keyword>
<accession>A0AAD6WVC6</accession>
<evidence type="ECO:0000313" key="2">
    <source>
        <dbReference type="EMBL" id="KAJ7022464.1"/>
    </source>
</evidence>
<gene>
    <name evidence="2" type="ORF">C8F04DRAFT_1194462</name>
</gene>
<reference evidence="2" key="1">
    <citation type="submission" date="2023-03" db="EMBL/GenBank/DDBJ databases">
        <title>Massive genome expansion in bonnet fungi (Mycena s.s.) driven by repeated elements and novel gene families across ecological guilds.</title>
        <authorList>
            <consortium name="Lawrence Berkeley National Laboratory"/>
            <person name="Harder C.B."/>
            <person name="Miyauchi S."/>
            <person name="Viragh M."/>
            <person name="Kuo A."/>
            <person name="Thoen E."/>
            <person name="Andreopoulos B."/>
            <person name="Lu D."/>
            <person name="Skrede I."/>
            <person name="Drula E."/>
            <person name="Henrissat B."/>
            <person name="Morin E."/>
            <person name="Kohler A."/>
            <person name="Barry K."/>
            <person name="LaButti K."/>
            <person name="Morin E."/>
            <person name="Salamov A."/>
            <person name="Lipzen A."/>
            <person name="Mereny Z."/>
            <person name="Hegedus B."/>
            <person name="Baldrian P."/>
            <person name="Stursova M."/>
            <person name="Weitz H."/>
            <person name="Taylor A."/>
            <person name="Grigoriev I.V."/>
            <person name="Nagy L.G."/>
            <person name="Martin F."/>
            <person name="Kauserud H."/>
        </authorList>
    </citation>
    <scope>NUCLEOTIDE SEQUENCE</scope>
    <source>
        <strain evidence="2">CBHHK200</strain>
    </source>
</reference>
<dbReference type="AlphaFoldDB" id="A0AAD6WVC6"/>
<evidence type="ECO:0000256" key="1">
    <source>
        <dbReference type="SAM" id="MobiDB-lite"/>
    </source>
</evidence>
<dbReference type="EMBL" id="JARJCM010000209">
    <property type="protein sequence ID" value="KAJ7022464.1"/>
    <property type="molecule type" value="Genomic_DNA"/>
</dbReference>
<feature type="region of interest" description="Disordered" evidence="1">
    <location>
        <begin position="40"/>
        <end position="61"/>
    </location>
</feature>
<proteinExistence type="predicted"/>
<name>A0AAD6WVC6_9AGAR</name>
<protein>
    <submittedName>
        <fullName evidence="2">Uncharacterized protein</fullName>
    </submittedName>
</protein>
<sequence>MSPEIHANDIREIADASSPEIDEKARKELLEMAGTWWKPGGQNYARKKSVGATRGGGSEQSKVTCDLCDISAGTIVAAHHFYRGKNVFISEIPTSWCEGVY</sequence>
<evidence type="ECO:0000313" key="3">
    <source>
        <dbReference type="Proteomes" id="UP001218188"/>
    </source>
</evidence>
<organism evidence="2 3">
    <name type="scientific">Mycena alexandri</name>
    <dbReference type="NCBI Taxonomy" id="1745969"/>
    <lineage>
        <taxon>Eukaryota</taxon>
        <taxon>Fungi</taxon>
        <taxon>Dikarya</taxon>
        <taxon>Basidiomycota</taxon>
        <taxon>Agaricomycotina</taxon>
        <taxon>Agaricomycetes</taxon>
        <taxon>Agaricomycetidae</taxon>
        <taxon>Agaricales</taxon>
        <taxon>Marasmiineae</taxon>
        <taxon>Mycenaceae</taxon>
        <taxon>Mycena</taxon>
    </lineage>
</organism>